<sequence length="69" mass="8404">MKWWNRLQWKRKRKKALRNIREGFGFWGIFMVDMTDDQLEQRIIDTAHLFGGVCFTAEEAIEALRKLRF</sequence>
<name>A0ABX5FSB9_9BACL</name>
<dbReference type="GeneID" id="95750372"/>
<protein>
    <submittedName>
        <fullName evidence="1">Uncharacterized protein</fullName>
    </submittedName>
</protein>
<evidence type="ECO:0000313" key="2">
    <source>
        <dbReference type="Proteomes" id="UP000241645"/>
    </source>
</evidence>
<dbReference type="Proteomes" id="UP000241645">
    <property type="component" value="Unassembled WGS sequence"/>
</dbReference>
<dbReference type="EMBL" id="PXZO01000016">
    <property type="protein sequence ID" value="PSK11685.1"/>
    <property type="molecule type" value="Genomic_DNA"/>
</dbReference>
<dbReference type="RefSeq" id="WP_106834080.1">
    <property type="nucleotide sequence ID" value="NZ_JARMEW010000044.1"/>
</dbReference>
<reference evidence="1 2" key="1">
    <citation type="submission" date="2018-03" db="EMBL/GenBank/DDBJ databases">
        <title>Brevisbacillus phylogenomics.</title>
        <authorList>
            <person name="Dunlap C."/>
        </authorList>
    </citation>
    <scope>NUCLEOTIDE SEQUENCE [LARGE SCALE GENOMIC DNA]</scope>
    <source>
        <strain evidence="1 2">NRRL B-41110</strain>
    </source>
</reference>
<keyword evidence="2" id="KW-1185">Reference proteome</keyword>
<accession>A0ABX5FSB9</accession>
<organism evidence="1 2">
    <name type="scientific">Brevibacillus porteri</name>
    <dbReference type="NCBI Taxonomy" id="2126350"/>
    <lineage>
        <taxon>Bacteria</taxon>
        <taxon>Bacillati</taxon>
        <taxon>Bacillota</taxon>
        <taxon>Bacilli</taxon>
        <taxon>Bacillales</taxon>
        <taxon>Paenibacillaceae</taxon>
        <taxon>Brevibacillus</taxon>
    </lineage>
</organism>
<proteinExistence type="predicted"/>
<comment type="caution">
    <text evidence="1">The sequence shown here is derived from an EMBL/GenBank/DDBJ whole genome shotgun (WGS) entry which is preliminary data.</text>
</comment>
<gene>
    <name evidence="1" type="ORF">C7R92_09585</name>
</gene>
<evidence type="ECO:0000313" key="1">
    <source>
        <dbReference type="EMBL" id="PSK11685.1"/>
    </source>
</evidence>